<keyword evidence="2" id="KW-1185">Reference proteome</keyword>
<proteinExistence type="predicted"/>
<dbReference type="EMBL" id="JAYFUM010000033">
    <property type="protein sequence ID" value="MEA5141824.1"/>
    <property type="molecule type" value="Genomic_DNA"/>
</dbReference>
<protein>
    <submittedName>
        <fullName evidence="1">Uncharacterized protein</fullName>
    </submittedName>
</protein>
<evidence type="ECO:0000313" key="1">
    <source>
        <dbReference type="EMBL" id="MEA5141824.1"/>
    </source>
</evidence>
<dbReference type="Proteomes" id="UP001302949">
    <property type="component" value="Unassembled WGS sequence"/>
</dbReference>
<dbReference type="RefSeq" id="WP_323298978.1">
    <property type="nucleotide sequence ID" value="NZ_JAYFUM010000033.1"/>
</dbReference>
<evidence type="ECO:0000313" key="2">
    <source>
        <dbReference type="Proteomes" id="UP001302949"/>
    </source>
</evidence>
<reference evidence="1 2" key="1">
    <citation type="submission" date="2023-12" db="EMBL/GenBank/DDBJ databases">
        <title>Novel species of the genus Arcicella isolated from rivers.</title>
        <authorList>
            <person name="Lu H."/>
        </authorList>
    </citation>
    <scope>NUCLEOTIDE SEQUENCE [LARGE SCALE GENOMIC DNA]</scope>
    <source>
        <strain evidence="1 2">KCTC 23307</strain>
    </source>
</reference>
<accession>A0ABU5QG23</accession>
<sequence>MDDVHVNMTVHVSQWALPIVDRCRPFRAMGFSFSPSSMGDAHC</sequence>
<organism evidence="1 2">
    <name type="scientific">Arcicella rigui</name>
    <dbReference type="NCBI Taxonomy" id="797020"/>
    <lineage>
        <taxon>Bacteria</taxon>
        <taxon>Pseudomonadati</taxon>
        <taxon>Bacteroidota</taxon>
        <taxon>Cytophagia</taxon>
        <taxon>Cytophagales</taxon>
        <taxon>Flectobacillaceae</taxon>
        <taxon>Arcicella</taxon>
    </lineage>
</organism>
<comment type="caution">
    <text evidence="1">The sequence shown here is derived from an EMBL/GenBank/DDBJ whole genome shotgun (WGS) entry which is preliminary data.</text>
</comment>
<gene>
    <name evidence="1" type="ORF">VB248_21895</name>
</gene>
<name>A0ABU5QG23_9BACT</name>